<evidence type="ECO:0000256" key="5">
    <source>
        <dbReference type="ARBA" id="ARBA00022519"/>
    </source>
</evidence>
<feature type="transmembrane region" description="Helical" evidence="9">
    <location>
        <begin position="53"/>
        <end position="72"/>
    </location>
</feature>
<dbReference type="Pfam" id="PF01061">
    <property type="entry name" value="ABC2_membrane"/>
    <property type="match status" value="1"/>
</dbReference>
<feature type="domain" description="ABC transmembrane type-2" evidence="10">
    <location>
        <begin position="50"/>
        <end position="276"/>
    </location>
</feature>
<evidence type="ECO:0000256" key="6">
    <source>
        <dbReference type="ARBA" id="ARBA00022692"/>
    </source>
</evidence>
<comment type="caution">
    <text evidence="11">The sequence shown here is derived from an EMBL/GenBank/DDBJ whole genome shotgun (WGS) entry which is preliminary data.</text>
</comment>
<dbReference type="PANTHER" id="PTHR30413:SF8">
    <property type="entry name" value="TRANSPORT PERMEASE PROTEIN"/>
    <property type="match status" value="1"/>
</dbReference>
<gene>
    <name evidence="11" type="ORF">FDK13_02655</name>
</gene>
<name>A0A4U6DCB2_9BACT</name>
<evidence type="ECO:0000256" key="4">
    <source>
        <dbReference type="ARBA" id="ARBA00022475"/>
    </source>
</evidence>
<keyword evidence="4 9" id="KW-1003">Cell membrane</keyword>
<evidence type="ECO:0000259" key="10">
    <source>
        <dbReference type="PROSITE" id="PS51012"/>
    </source>
</evidence>
<sequence length="284" mass="33303">MSNSEEKWDLEIIPYTGLFDINWRELWQYRDLIFLFVRRDVVATYKQTILGPLWFFIQPMLTTLMYVTIFGNMAKISTGGSPKILFYLGGITVWNYFQECLLKTSETFIANQNLFGKVYFPRMVTPISIVISSLLKFFIQFSLFLITWLYFLFQKTPGTSPNITILLFPLYIILMSGLGFSFGILISSLTTRYRDLRFLVQFGIQLLMYATPIVYPLEIASEKYRWLLLLNPITSIVEAFRYAFTSNGNFSSYNLIYSTLFMTISLFFSIIIFNRVEKTFMDKI</sequence>
<keyword evidence="8 9" id="KW-0472">Membrane</keyword>
<feature type="transmembrane region" description="Helical" evidence="9">
    <location>
        <begin position="198"/>
        <end position="217"/>
    </location>
</feature>
<evidence type="ECO:0000256" key="7">
    <source>
        <dbReference type="ARBA" id="ARBA00022989"/>
    </source>
</evidence>
<comment type="caution">
    <text evidence="9">Lacks conserved residue(s) required for the propagation of feature annotation.</text>
</comment>
<keyword evidence="6 9" id="KW-0812">Transmembrane</keyword>
<dbReference type="InterPro" id="IPR013525">
    <property type="entry name" value="ABC2_TM"/>
</dbReference>
<dbReference type="PANTHER" id="PTHR30413">
    <property type="entry name" value="INNER MEMBRANE TRANSPORT PERMEASE"/>
    <property type="match status" value="1"/>
</dbReference>
<evidence type="ECO:0000256" key="3">
    <source>
        <dbReference type="ARBA" id="ARBA00022448"/>
    </source>
</evidence>
<keyword evidence="7 9" id="KW-1133">Transmembrane helix</keyword>
<feature type="transmembrane region" description="Helical" evidence="9">
    <location>
        <begin position="124"/>
        <end position="153"/>
    </location>
</feature>
<keyword evidence="12" id="KW-1185">Reference proteome</keyword>
<dbReference type="Proteomes" id="UP000304900">
    <property type="component" value="Unassembled WGS sequence"/>
</dbReference>
<keyword evidence="5" id="KW-0997">Cell inner membrane</keyword>
<dbReference type="OrthoDB" id="9786910at2"/>
<evidence type="ECO:0000256" key="1">
    <source>
        <dbReference type="ARBA" id="ARBA00004429"/>
    </source>
</evidence>
<dbReference type="GO" id="GO:0140359">
    <property type="term" value="F:ABC-type transporter activity"/>
    <property type="evidence" value="ECO:0007669"/>
    <property type="project" value="InterPro"/>
</dbReference>
<accession>A0A4U6DCB2</accession>
<proteinExistence type="inferred from homology"/>
<evidence type="ECO:0000256" key="9">
    <source>
        <dbReference type="RuleBase" id="RU361157"/>
    </source>
</evidence>
<reference evidence="11 12" key="1">
    <citation type="submission" date="2019-05" db="EMBL/GenBank/DDBJ databases">
        <title>Dyadobacter AR-3-8 sp. nov., isolated from arctic soil.</title>
        <authorList>
            <person name="Chaudhary D.K."/>
        </authorList>
    </citation>
    <scope>NUCLEOTIDE SEQUENCE [LARGE SCALE GENOMIC DNA]</scope>
    <source>
        <strain evidence="11 12">AR-3-8</strain>
    </source>
</reference>
<dbReference type="AlphaFoldDB" id="A0A4U6DCB2"/>
<protein>
    <recommendedName>
        <fullName evidence="9">Transport permease protein</fullName>
    </recommendedName>
</protein>
<comment type="similarity">
    <text evidence="2 9">Belongs to the ABC-2 integral membrane protein family.</text>
</comment>
<dbReference type="RefSeq" id="WP_137338420.1">
    <property type="nucleotide sequence ID" value="NZ_BSQH01000001.1"/>
</dbReference>
<dbReference type="GO" id="GO:0005886">
    <property type="term" value="C:plasma membrane"/>
    <property type="evidence" value="ECO:0007669"/>
    <property type="project" value="UniProtKB-SubCell"/>
</dbReference>
<dbReference type="GO" id="GO:0015920">
    <property type="term" value="P:lipopolysaccharide transport"/>
    <property type="evidence" value="ECO:0007669"/>
    <property type="project" value="TreeGrafter"/>
</dbReference>
<comment type="subcellular location">
    <subcellularLocation>
        <location evidence="1">Cell inner membrane</location>
        <topology evidence="1">Multi-pass membrane protein</topology>
    </subcellularLocation>
    <subcellularLocation>
        <location evidence="9">Cell membrane</location>
        <topology evidence="9">Multi-pass membrane protein</topology>
    </subcellularLocation>
</comment>
<dbReference type="EMBL" id="SZVO01000001">
    <property type="protein sequence ID" value="TKT94131.1"/>
    <property type="molecule type" value="Genomic_DNA"/>
</dbReference>
<evidence type="ECO:0000313" key="12">
    <source>
        <dbReference type="Proteomes" id="UP000304900"/>
    </source>
</evidence>
<dbReference type="InterPro" id="IPR047817">
    <property type="entry name" value="ABC2_TM_bact-type"/>
</dbReference>
<dbReference type="PROSITE" id="PS51012">
    <property type="entry name" value="ABC_TM2"/>
    <property type="match status" value="1"/>
</dbReference>
<evidence type="ECO:0000256" key="8">
    <source>
        <dbReference type="ARBA" id="ARBA00023136"/>
    </source>
</evidence>
<evidence type="ECO:0000256" key="2">
    <source>
        <dbReference type="ARBA" id="ARBA00007783"/>
    </source>
</evidence>
<feature type="transmembrane region" description="Helical" evidence="9">
    <location>
        <begin position="165"/>
        <end position="186"/>
    </location>
</feature>
<organism evidence="11 12">
    <name type="scientific">Dyadobacter frigoris</name>
    <dbReference type="NCBI Taxonomy" id="2576211"/>
    <lineage>
        <taxon>Bacteria</taxon>
        <taxon>Pseudomonadati</taxon>
        <taxon>Bacteroidota</taxon>
        <taxon>Cytophagia</taxon>
        <taxon>Cytophagales</taxon>
        <taxon>Spirosomataceae</taxon>
        <taxon>Dyadobacter</taxon>
    </lineage>
</organism>
<evidence type="ECO:0000313" key="11">
    <source>
        <dbReference type="EMBL" id="TKT94131.1"/>
    </source>
</evidence>
<feature type="transmembrane region" description="Helical" evidence="9">
    <location>
        <begin position="255"/>
        <end position="273"/>
    </location>
</feature>
<keyword evidence="3 9" id="KW-0813">Transport</keyword>